<gene>
    <name evidence="6" type="primary">LOC115886170</name>
</gene>
<dbReference type="KEGG" id="soy:115886170"/>
<dbReference type="PANTHER" id="PTHR13091:SF0">
    <property type="entry name" value="NONSENSE-MEDIATED MRNA DECAY FACTOR SMG8"/>
    <property type="match status" value="1"/>
</dbReference>
<dbReference type="Proteomes" id="UP000504635">
    <property type="component" value="Unplaced"/>
</dbReference>
<dbReference type="Pfam" id="PF10220">
    <property type="entry name" value="Smg8_Smg9"/>
    <property type="match status" value="2"/>
</dbReference>
<evidence type="ECO:0000256" key="4">
    <source>
        <dbReference type="RuleBase" id="RU367133"/>
    </source>
</evidence>
<dbReference type="GO" id="GO:0000184">
    <property type="term" value="P:nuclear-transcribed mRNA catabolic process, nonsense-mediated decay"/>
    <property type="evidence" value="ECO:0007669"/>
    <property type="project" value="UniProtKB-UniRule"/>
</dbReference>
<accession>A0A6J2YB56</accession>
<evidence type="ECO:0000313" key="5">
    <source>
        <dbReference type="Proteomes" id="UP000504635"/>
    </source>
</evidence>
<evidence type="ECO:0000313" key="6">
    <source>
        <dbReference type="RefSeq" id="XP_030761108.1"/>
    </source>
</evidence>
<comment type="similarity">
    <text evidence="1 4">Belongs to the SMG8 family.</text>
</comment>
<dbReference type="GeneID" id="115886170"/>
<proteinExistence type="inferred from homology"/>
<name>A0A6J2YB56_SITOR</name>
<dbReference type="InterPro" id="IPR019354">
    <property type="entry name" value="SMG8-like"/>
</dbReference>
<sequence>MKTKNIFHIPNFEQLLDPGISSDKIVIVSVIGKSSLNTSGLKVKSIGRIFPFENRVSSESVIKGSYDEENQTLYLHLYSLLDTDVFMEKIGAFNDSSIIEEDFLATYDDVKSSFCRYFLYLLYVSHIVVLSHPGSSFDTNYVQYFKALDLLSKKYFNKICSQLGLLNMLNSDWIANGRVCTPRIIFYFERTPRPLNNISIKKLEHNLEDRIYHILKKTRLISTSGSSLFAIPPNDEFVYVSEVRPKDRLSEAVKGLIQDCQPGGAMQVQAPFSSQPYVEKDFMRFLQVHIQQARTKGFDDSVSSSRHQHPPSYFELPVLEHWVEASKSLYELVVQKDKPISFLCTDTRFSEQRCLKVLPLAVARYQEGLPSHYAKAEHEARLAMALALFRAQARGPKYPQYQLKLEVECQAHWENGRQQCEAASMTGNPCKLPKHTPDQEHMSGFMYKSACDCGRKIGPRDDPYTPMQANYIFYQQIGKDCQCSKLERIEFPIFEPSIQEYKAATLHNGQHEPEDPMSMLLFQMTMSDRSIQQLTPEVGEKGVVRQPSTTEYLPGMLTLNSPPGLLPVFSSWSLVCLGASSLYSHNLGLSEQYHPGFLSSTNYLLPWDVTVGSKSKKAWPAVGKYSNRGRRGRPTSSIMPQTVKVFIGVEYECSSGHRFMLSAPDKMLKAAPGSIVKDTGHKIAESDMPLYYPCSCRAGKIAQLMRLHVVTPKAPVYCTLNPRVQPAAGAPIFVSTTDEPTKLTQSAYWIMRLPFAYVADKEHFKQNLSGKLLQGTFGVIEAD</sequence>
<dbReference type="PANTHER" id="PTHR13091">
    <property type="entry name" value="AMPLIFIED IN BREAST CANCER 2-RELATED"/>
    <property type="match status" value="1"/>
</dbReference>
<dbReference type="AlphaFoldDB" id="A0A6J2YB56"/>
<protein>
    <recommendedName>
        <fullName evidence="3 4">Nonsense-mediated mRNA decay factor SMG8</fullName>
    </recommendedName>
</protein>
<reference evidence="6" key="1">
    <citation type="submission" date="2025-08" db="UniProtKB">
        <authorList>
            <consortium name="RefSeq"/>
        </authorList>
    </citation>
    <scope>IDENTIFICATION</scope>
    <source>
        <tissue evidence="6">Gonads</tissue>
    </source>
</reference>
<dbReference type="OrthoDB" id="63589at2759"/>
<evidence type="ECO:0000256" key="3">
    <source>
        <dbReference type="ARBA" id="ARBA00029509"/>
    </source>
</evidence>
<organism evidence="5 6">
    <name type="scientific">Sitophilus oryzae</name>
    <name type="common">Rice weevil</name>
    <name type="synonym">Curculio oryzae</name>
    <dbReference type="NCBI Taxonomy" id="7048"/>
    <lineage>
        <taxon>Eukaryota</taxon>
        <taxon>Metazoa</taxon>
        <taxon>Ecdysozoa</taxon>
        <taxon>Arthropoda</taxon>
        <taxon>Hexapoda</taxon>
        <taxon>Insecta</taxon>
        <taxon>Pterygota</taxon>
        <taxon>Neoptera</taxon>
        <taxon>Endopterygota</taxon>
        <taxon>Coleoptera</taxon>
        <taxon>Polyphaga</taxon>
        <taxon>Cucujiformia</taxon>
        <taxon>Curculionidae</taxon>
        <taxon>Dryophthorinae</taxon>
        <taxon>Sitophilus</taxon>
    </lineage>
</organism>
<dbReference type="InParanoid" id="A0A6J2YB56"/>
<keyword evidence="5" id="KW-1185">Reference proteome</keyword>
<comment type="function">
    <text evidence="4">Involved in nonsense-mediated decay (NMD) of mRNAs containing premature stop codons.</text>
</comment>
<keyword evidence="2 4" id="KW-0866">Nonsense-mediated mRNA decay</keyword>
<dbReference type="RefSeq" id="XP_030761108.1">
    <property type="nucleotide sequence ID" value="XM_030905248.1"/>
</dbReference>
<dbReference type="FunCoup" id="A0A6J2YB56">
    <property type="interactions" value="2804"/>
</dbReference>
<evidence type="ECO:0000256" key="1">
    <source>
        <dbReference type="ARBA" id="ARBA00006443"/>
    </source>
</evidence>
<evidence type="ECO:0000256" key="2">
    <source>
        <dbReference type="ARBA" id="ARBA00023161"/>
    </source>
</evidence>